<dbReference type="PRINTS" id="PR00447">
    <property type="entry name" value="NATRESASSCMP"/>
</dbReference>
<dbReference type="NCBIfam" id="NF037982">
    <property type="entry name" value="Nramp_1"/>
    <property type="match status" value="1"/>
</dbReference>
<feature type="transmembrane region" description="Helical" evidence="6">
    <location>
        <begin position="347"/>
        <end position="366"/>
    </location>
</feature>
<evidence type="ECO:0000256" key="1">
    <source>
        <dbReference type="ARBA" id="ARBA00004141"/>
    </source>
</evidence>
<feature type="transmembrane region" description="Helical" evidence="6">
    <location>
        <begin position="190"/>
        <end position="209"/>
    </location>
</feature>
<evidence type="ECO:0000256" key="2">
    <source>
        <dbReference type="ARBA" id="ARBA00022448"/>
    </source>
</evidence>
<evidence type="ECO:0000256" key="4">
    <source>
        <dbReference type="ARBA" id="ARBA00022989"/>
    </source>
</evidence>
<comment type="subcellular location">
    <subcellularLocation>
        <location evidence="1">Membrane</location>
        <topology evidence="1">Multi-pass membrane protein</topology>
    </subcellularLocation>
</comment>
<organism evidence="7">
    <name type="scientific">freshwater metagenome</name>
    <dbReference type="NCBI Taxonomy" id="449393"/>
    <lineage>
        <taxon>unclassified sequences</taxon>
        <taxon>metagenomes</taxon>
        <taxon>ecological metagenomes</taxon>
    </lineage>
</organism>
<reference evidence="7" key="1">
    <citation type="submission" date="2020-05" db="EMBL/GenBank/DDBJ databases">
        <authorList>
            <person name="Chiriac C."/>
            <person name="Salcher M."/>
            <person name="Ghai R."/>
            <person name="Kavagutti S V."/>
        </authorList>
    </citation>
    <scope>NUCLEOTIDE SEQUENCE</scope>
</reference>
<dbReference type="EMBL" id="CAEZUR010000006">
    <property type="protein sequence ID" value="CAB4600790.1"/>
    <property type="molecule type" value="Genomic_DNA"/>
</dbReference>
<dbReference type="GO" id="GO:0034755">
    <property type="term" value="P:iron ion transmembrane transport"/>
    <property type="evidence" value="ECO:0007669"/>
    <property type="project" value="TreeGrafter"/>
</dbReference>
<gene>
    <name evidence="7" type="ORF">UFOPK1843_00123</name>
</gene>
<dbReference type="GO" id="GO:0015086">
    <property type="term" value="F:cadmium ion transmembrane transporter activity"/>
    <property type="evidence" value="ECO:0007669"/>
    <property type="project" value="TreeGrafter"/>
</dbReference>
<dbReference type="AlphaFoldDB" id="A0A6J6GKQ0"/>
<feature type="transmembrane region" description="Helical" evidence="6">
    <location>
        <begin position="279"/>
        <end position="302"/>
    </location>
</feature>
<dbReference type="GO" id="GO:0005886">
    <property type="term" value="C:plasma membrane"/>
    <property type="evidence" value="ECO:0007669"/>
    <property type="project" value="TreeGrafter"/>
</dbReference>
<evidence type="ECO:0000256" key="6">
    <source>
        <dbReference type="SAM" id="Phobius"/>
    </source>
</evidence>
<feature type="transmembrane region" description="Helical" evidence="6">
    <location>
        <begin position="323"/>
        <end position="341"/>
    </location>
</feature>
<feature type="transmembrane region" description="Helical" evidence="6">
    <location>
        <begin position="238"/>
        <end position="259"/>
    </location>
</feature>
<keyword evidence="2" id="KW-0813">Transport</keyword>
<dbReference type="GO" id="GO:0005384">
    <property type="term" value="F:manganese ion transmembrane transporter activity"/>
    <property type="evidence" value="ECO:0007669"/>
    <property type="project" value="TreeGrafter"/>
</dbReference>
<keyword evidence="3 6" id="KW-0812">Transmembrane</keyword>
<feature type="transmembrane region" description="Helical" evidence="6">
    <location>
        <begin position="42"/>
        <end position="68"/>
    </location>
</feature>
<sequence length="408" mass="42780">MQPKISAKSGFLALLGPALVAGVAYLDPGNVATNLSAGTQYGYLLLWVLVAANLIAWLVQYLAAKLGLATNRSLSRIMGERLKSPFTRFLYWLQAQLVAIATDLAELIGGAVALNLLFGWPLLAGCLATAVVSTALLYMKAAGRAKSFEFVIFGLIVLTGFGFISAITSWTPVAGDFLAGLVPTLTNEGSALLALGIFGATIMPHAVYVHSALSRDRLGAIANGLDDRRLVRIIKWDVSIAMLIAGTVNIALLVLGAVIGTTEAGQDVITAVFNEILSAGGATFAILFALALLASGLSSTSVGTYAGEVIFDGLLIKKSLPLLVRRLITLVPALFVLSLGLGATDVLVLSQVFLSFGIPFALFPLIRLTSDSKLMGELRNATGVKVLGYAIALALSSLNLWILVQAFS</sequence>
<keyword evidence="5 6" id="KW-0472">Membrane</keyword>
<dbReference type="InterPro" id="IPR001046">
    <property type="entry name" value="NRAMP_fam"/>
</dbReference>
<feature type="transmembrane region" description="Helical" evidence="6">
    <location>
        <begin position="150"/>
        <end position="170"/>
    </location>
</feature>
<keyword evidence="4 6" id="KW-1133">Transmembrane helix</keyword>
<accession>A0A6J6GKQ0</accession>
<feature type="transmembrane region" description="Helical" evidence="6">
    <location>
        <begin position="118"/>
        <end position="138"/>
    </location>
</feature>
<evidence type="ECO:0000313" key="7">
    <source>
        <dbReference type="EMBL" id="CAB4600790.1"/>
    </source>
</evidence>
<evidence type="ECO:0000256" key="3">
    <source>
        <dbReference type="ARBA" id="ARBA00022692"/>
    </source>
</evidence>
<feature type="transmembrane region" description="Helical" evidence="6">
    <location>
        <begin position="386"/>
        <end position="407"/>
    </location>
</feature>
<protein>
    <submittedName>
        <fullName evidence="7">Unannotated protein</fullName>
    </submittedName>
</protein>
<feature type="transmembrane region" description="Helical" evidence="6">
    <location>
        <begin position="89"/>
        <end position="112"/>
    </location>
</feature>
<proteinExistence type="predicted"/>
<dbReference type="PANTHER" id="PTHR11706">
    <property type="entry name" value="SOLUTE CARRIER PROTEIN FAMILY 11 MEMBER"/>
    <property type="match status" value="1"/>
</dbReference>
<evidence type="ECO:0000256" key="5">
    <source>
        <dbReference type="ARBA" id="ARBA00023136"/>
    </source>
</evidence>
<name>A0A6J6GKQ0_9ZZZZ</name>
<dbReference type="PANTHER" id="PTHR11706:SF33">
    <property type="entry name" value="NATURAL RESISTANCE-ASSOCIATED MACROPHAGE PROTEIN 2"/>
    <property type="match status" value="1"/>
</dbReference>
<dbReference type="Pfam" id="PF01566">
    <property type="entry name" value="Nramp"/>
    <property type="match status" value="1"/>
</dbReference>